<evidence type="ECO:0000313" key="2">
    <source>
        <dbReference type="Proteomes" id="UP000627521"/>
    </source>
</evidence>
<dbReference type="Pfam" id="PF11306">
    <property type="entry name" value="DUF3108"/>
    <property type="match status" value="1"/>
</dbReference>
<keyword evidence="2" id="KW-1185">Reference proteome</keyword>
<protein>
    <submittedName>
        <fullName evidence="1">Uncharacterized protein</fullName>
    </submittedName>
</protein>
<dbReference type="EMBL" id="JACXXH010000001">
    <property type="protein sequence ID" value="MBD3862068.1"/>
    <property type="molecule type" value="Genomic_DNA"/>
</dbReference>
<reference evidence="1 2" key="1">
    <citation type="submission" date="2020-09" db="EMBL/GenBank/DDBJ databases">
        <title>Bacillus nautilus sp. nov., Chryseoglobus crepusculi sp. nov, and Psychrobacter noctis sp. nov., isolated from deep-sea sponges from the equatorial Atlantic.</title>
        <authorList>
            <person name="Stennett H.L."/>
            <person name="Williams S.E."/>
        </authorList>
    </citation>
    <scope>NUCLEOTIDE SEQUENCE [LARGE SCALE GENOMIC DNA]</scope>
    <source>
        <strain evidence="1 2">28M-24</strain>
    </source>
</reference>
<dbReference type="InterPro" id="IPR021457">
    <property type="entry name" value="DUF3108"/>
</dbReference>
<dbReference type="RefSeq" id="WP_191100811.1">
    <property type="nucleotide sequence ID" value="NZ_JACXXH010000001.1"/>
</dbReference>
<accession>A0ABR8LRV7</accession>
<evidence type="ECO:0000313" key="1">
    <source>
        <dbReference type="EMBL" id="MBD3862068.1"/>
    </source>
</evidence>
<gene>
    <name evidence="1" type="ORF">IEG06_01300</name>
</gene>
<comment type="caution">
    <text evidence="1">The sequence shown here is derived from an EMBL/GenBank/DDBJ whole genome shotgun (WGS) entry which is preliminary data.</text>
</comment>
<proteinExistence type="predicted"/>
<name>A0ABR8LRV7_9FLAO</name>
<sequence>MKTAFYIVLLTFGSSFLGYSQNQPLSPNNNTADTSLVQPESSNMNWYIVQDTVKVLIGKVNTQIKKDNKDLYVVTTVDMTQATTKWVDTTIVSIKNFKPIYHSSYNQQRDMVLHFDSKVTGYYFDKKNDSKTTINETTTKPYFDSNFYPQLIRFLPLSEGYQNSIAIFDYNPTTSTGVITATIKNTELAILNLNGQETKVWKVQTTDDISKNQTISTYYIDVTTRKILKHDIAFNGRLMTMEIID</sequence>
<dbReference type="Proteomes" id="UP000627521">
    <property type="component" value="Unassembled WGS sequence"/>
</dbReference>
<organism evidence="1 2">
    <name type="scientific">Olleya marilimosa</name>
    <dbReference type="NCBI Taxonomy" id="272164"/>
    <lineage>
        <taxon>Bacteria</taxon>
        <taxon>Pseudomonadati</taxon>
        <taxon>Bacteroidota</taxon>
        <taxon>Flavobacteriia</taxon>
        <taxon>Flavobacteriales</taxon>
        <taxon>Flavobacteriaceae</taxon>
    </lineage>
</organism>